<proteinExistence type="inferred from homology"/>
<dbReference type="Proteomes" id="UP001596254">
    <property type="component" value="Unassembled WGS sequence"/>
</dbReference>
<gene>
    <name evidence="2" type="ORF">ACFP1G_06440</name>
</gene>
<name>A0ABW1STL8_9LACO</name>
<reference evidence="3" key="1">
    <citation type="journal article" date="2019" name="Int. J. Syst. Evol. Microbiol.">
        <title>The Global Catalogue of Microorganisms (GCM) 10K type strain sequencing project: providing services to taxonomists for standard genome sequencing and annotation.</title>
        <authorList>
            <consortium name="The Broad Institute Genomics Platform"/>
            <consortium name="The Broad Institute Genome Sequencing Center for Infectious Disease"/>
            <person name="Wu L."/>
            <person name="Ma J."/>
        </authorList>
    </citation>
    <scope>NUCLEOTIDE SEQUENCE [LARGE SCALE GENOMIC DNA]</scope>
    <source>
        <strain evidence="3">CCM 8905</strain>
    </source>
</reference>
<dbReference type="Gene3D" id="3.40.1620.10">
    <property type="entry name" value="YefM-like domain"/>
    <property type="match status" value="1"/>
</dbReference>
<dbReference type="SUPFAM" id="SSF143120">
    <property type="entry name" value="YefM-like"/>
    <property type="match status" value="1"/>
</dbReference>
<evidence type="ECO:0000313" key="2">
    <source>
        <dbReference type="EMBL" id="MFC6207115.1"/>
    </source>
</evidence>
<comment type="similarity">
    <text evidence="1">Belongs to the phD/YefM antitoxin family.</text>
</comment>
<evidence type="ECO:0000313" key="3">
    <source>
        <dbReference type="Proteomes" id="UP001596254"/>
    </source>
</evidence>
<protein>
    <submittedName>
        <fullName evidence="2">Type II toxin-antitoxin system Phd/YefM family antitoxin</fullName>
    </submittedName>
</protein>
<comment type="caution">
    <text evidence="2">The sequence shown here is derived from an EMBL/GenBank/DDBJ whole genome shotgun (WGS) entry which is preliminary data.</text>
</comment>
<organism evidence="2 3">
    <name type="scientific">Levilactobacillus tongjiangensis</name>
    <dbReference type="NCBI Taxonomy" id="2486023"/>
    <lineage>
        <taxon>Bacteria</taxon>
        <taxon>Bacillati</taxon>
        <taxon>Bacillota</taxon>
        <taxon>Bacilli</taxon>
        <taxon>Lactobacillales</taxon>
        <taxon>Lactobacillaceae</taxon>
        <taxon>Levilactobacillus</taxon>
    </lineage>
</organism>
<dbReference type="InterPro" id="IPR036165">
    <property type="entry name" value="YefM-like_sf"/>
</dbReference>
<sequence>MKQYSPVAAQEDFLEILSAVHQLKETILVTPTDERDEHAAVILPLQEWQALSELAFLEAPAAPIKQNSRINLTSLRTDQVEWG</sequence>
<dbReference type="RefSeq" id="WP_125693214.1">
    <property type="nucleotide sequence ID" value="NZ_JBHSSK010000021.1"/>
</dbReference>
<evidence type="ECO:0000256" key="1">
    <source>
        <dbReference type="ARBA" id="ARBA00009981"/>
    </source>
</evidence>
<accession>A0ABW1STL8</accession>
<dbReference type="EMBL" id="JBHSSK010000021">
    <property type="protein sequence ID" value="MFC6207115.1"/>
    <property type="molecule type" value="Genomic_DNA"/>
</dbReference>
<keyword evidence="3" id="KW-1185">Reference proteome</keyword>